<evidence type="ECO:0000256" key="1">
    <source>
        <dbReference type="SAM" id="SignalP"/>
    </source>
</evidence>
<dbReference type="PANTHER" id="PTHR40472">
    <property type="entry name" value="RICIN B-TYPE LECTIN DOMAIN-CONTAINING PROTEIN"/>
    <property type="match status" value="1"/>
</dbReference>
<keyword evidence="1" id="KW-0732">Signal</keyword>
<dbReference type="Proteomes" id="UP000507470">
    <property type="component" value="Unassembled WGS sequence"/>
</dbReference>
<feature type="signal peptide" evidence="1">
    <location>
        <begin position="1"/>
        <end position="22"/>
    </location>
</feature>
<protein>
    <submittedName>
        <fullName evidence="2">Uncharacterized protein</fullName>
    </submittedName>
</protein>
<keyword evidence="3" id="KW-1185">Reference proteome</keyword>
<accession>A0A6J8CU79</accession>
<name>A0A6J8CU79_MYTCO</name>
<reference evidence="2 3" key="1">
    <citation type="submission" date="2020-06" db="EMBL/GenBank/DDBJ databases">
        <authorList>
            <person name="Li R."/>
            <person name="Bekaert M."/>
        </authorList>
    </citation>
    <scope>NUCLEOTIDE SEQUENCE [LARGE SCALE GENOMIC DNA]</scope>
    <source>
        <strain evidence="3">wild</strain>
    </source>
</reference>
<dbReference type="OrthoDB" id="9939466at2759"/>
<sequence>MNFRVYLLSLLLILCAVQLTETASTGDLNEIKEGVKFAETMTTVMKPLEFTAFLASAASKALSFISATLKFVNLIFSHIGNSESLELLQIKRLYNEMNRRFDVVDSELLDIKRLINWTRVSNQFSKIENEITTVSINFKNIYDSPLAIRDSEKNYFFNSYESTCSNCALGLYHGIMGVDKGLSDDILQTAMTSLQYDRPKTQMFMLGIFKLLVLGLNNELAYRKLKLGNADYLFIKKQWESRLSNVTKKMKYINKAIIRKFHEQSKKDTAIITIKYPTNILSNKMFSEKLYNVLVQKYDWRDWLVIVYKPIYGSEYHNNFICEGFRQYRKNGRNLLVASVDQSHAPMNTTVAEKLISGKNTKQTSCHPSSGCHNVASYTICDRYSGCYTHNDNALEVYNSMPLAKTRNCSVYSSMGVIDSWVDLWYQGKSNRLVHHRTPGSNSYSIHLFG</sequence>
<dbReference type="EMBL" id="CACVKT020005964">
    <property type="protein sequence ID" value="CAC5398614.1"/>
    <property type="molecule type" value="Genomic_DNA"/>
</dbReference>
<dbReference type="PANTHER" id="PTHR40472:SF11">
    <property type="entry name" value="RAPUNZEL 3-RELATED"/>
    <property type="match status" value="1"/>
</dbReference>
<evidence type="ECO:0000313" key="2">
    <source>
        <dbReference type="EMBL" id="CAC5398614.1"/>
    </source>
</evidence>
<organism evidence="2 3">
    <name type="scientific">Mytilus coruscus</name>
    <name type="common">Sea mussel</name>
    <dbReference type="NCBI Taxonomy" id="42192"/>
    <lineage>
        <taxon>Eukaryota</taxon>
        <taxon>Metazoa</taxon>
        <taxon>Spiralia</taxon>
        <taxon>Lophotrochozoa</taxon>
        <taxon>Mollusca</taxon>
        <taxon>Bivalvia</taxon>
        <taxon>Autobranchia</taxon>
        <taxon>Pteriomorphia</taxon>
        <taxon>Mytilida</taxon>
        <taxon>Mytiloidea</taxon>
        <taxon>Mytilidae</taxon>
        <taxon>Mytilinae</taxon>
        <taxon>Mytilus</taxon>
    </lineage>
</organism>
<feature type="chain" id="PRO_5026834762" evidence="1">
    <location>
        <begin position="23"/>
        <end position="450"/>
    </location>
</feature>
<proteinExistence type="predicted"/>
<dbReference type="InterPro" id="IPR039051">
    <property type="entry name" value="SE-CTX-like"/>
</dbReference>
<dbReference type="AlphaFoldDB" id="A0A6J8CU79"/>
<gene>
    <name evidence="2" type="ORF">MCOR_32979</name>
</gene>
<evidence type="ECO:0000313" key="3">
    <source>
        <dbReference type="Proteomes" id="UP000507470"/>
    </source>
</evidence>